<gene>
    <name evidence="1" type="ORF">GUJ93_ZPchr0010g9053</name>
</gene>
<dbReference type="Proteomes" id="UP000729402">
    <property type="component" value="Unassembled WGS sequence"/>
</dbReference>
<keyword evidence="2" id="KW-1185">Reference proteome</keyword>
<accession>A0A8J6BN51</accession>
<proteinExistence type="predicted"/>
<protein>
    <submittedName>
        <fullName evidence="1">Uncharacterized protein</fullName>
    </submittedName>
</protein>
<reference evidence="1" key="2">
    <citation type="submission" date="2021-02" db="EMBL/GenBank/DDBJ databases">
        <authorList>
            <person name="Kimball J.A."/>
            <person name="Haas M.W."/>
            <person name="Macchietto M."/>
            <person name="Kono T."/>
            <person name="Duquette J."/>
            <person name="Shao M."/>
        </authorList>
    </citation>
    <scope>NUCLEOTIDE SEQUENCE</scope>
    <source>
        <tissue evidence="1">Fresh leaf tissue</tissue>
    </source>
</reference>
<sequence length="114" mass="12390">MEDACAIVPRLLGLEADALRLSAHIFDGHDGAEVPDARLLLPLKLHSYAQASVERASLVASPETSPHQILSLTTALASNHLLLRSSFPFLHGIPNSSCWLPCLLRDFDLITHVC</sequence>
<dbReference type="EMBL" id="JAAALK010000082">
    <property type="protein sequence ID" value="KAG8085648.1"/>
    <property type="molecule type" value="Genomic_DNA"/>
</dbReference>
<reference evidence="1" key="1">
    <citation type="journal article" date="2021" name="bioRxiv">
        <title>Whole Genome Assembly and Annotation of Northern Wild Rice, Zizania palustris L., Supports a Whole Genome Duplication in the Zizania Genus.</title>
        <authorList>
            <person name="Haas M."/>
            <person name="Kono T."/>
            <person name="Macchietto M."/>
            <person name="Millas R."/>
            <person name="McGilp L."/>
            <person name="Shao M."/>
            <person name="Duquette J."/>
            <person name="Hirsch C.N."/>
            <person name="Kimball J."/>
        </authorList>
    </citation>
    <scope>NUCLEOTIDE SEQUENCE</scope>
    <source>
        <tissue evidence="1">Fresh leaf tissue</tissue>
    </source>
</reference>
<evidence type="ECO:0000313" key="1">
    <source>
        <dbReference type="EMBL" id="KAG8085648.1"/>
    </source>
</evidence>
<comment type="caution">
    <text evidence="1">The sequence shown here is derived from an EMBL/GenBank/DDBJ whole genome shotgun (WGS) entry which is preliminary data.</text>
</comment>
<dbReference type="AlphaFoldDB" id="A0A8J6BN51"/>
<evidence type="ECO:0000313" key="2">
    <source>
        <dbReference type="Proteomes" id="UP000729402"/>
    </source>
</evidence>
<organism evidence="1 2">
    <name type="scientific">Zizania palustris</name>
    <name type="common">Northern wild rice</name>
    <dbReference type="NCBI Taxonomy" id="103762"/>
    <lineage>
        <taxon>Eukaryota</taxon>
        <taxon>Viridiplantae</taxon>
        <taxon>Streptophyta</taxon>
        <taxon>Embryophyta</taxon>
        <taxon>Tracheophyta</taxon>
        <taxon>Spermatophyta</taxon>
        <taxon>Magnoliopsida</taxon>
        <taxon>Liliopsida</taxon>
        <taxon>Poales</taxon>
        <taxon>Poaceae</taxon>
        <taxon>BOP clade</taxon>
        <taxon>Oryzoideae</taxon>
        <taxon>Oryzeae</taxon>
        <taxon>Zizaniinae</taxon>
        <taxon>Zizania</taxon>
    </lineage>
</organism>
<name>A0A8J6BN51_ZIZPA</name>